<feature type="compositionally biased region" description="Basic and acidic residues" evidence="1">
    <location>
        <begin position="1"/>
        <end position="10"/>
    </location>
</feature>
<gene>
    <name evidence="2" type="primary">ORF41</name>
</gene>
<feature type="compositionally biased region" description="Basic residues" evidence="1">
    <location>
        <begin position="26"/>
        <end position="44"/>
    </location>
</feature>
<accession>A0A6G9HDB0</accession>
<name>A0A6G9HDB0_9VIRU</name>
<proteinExistence type="predicted"/>
<sequence length="301" mass="34200">MERQFQKFNDEAAAAAAEKEEEEEKKKKKNVAAAKEKKKKKKKKNVAEKNAAAAAKEEEEKKKEEDSVAGKEEKKRKKKNILAINAGCGQSERWLHKTYFDNFNLILTDIDEVKGVEKLSALEAVKKYYDDYEILLTVWPNHLAVGYEDVAANISPSCKYVIVVGEPDPNLSTNPGYSFLQKVYAISRETSVKYLTASPDDCDGDIFHLRTLMYSAVTAYPGITLFTLGEKDKGEEEDLFWWNNTEGNNVVDPKKDDTVMTGDERRAANFLYRIGLLQEAEERIRRLEEWRGGCSSSSSRE</sequence>
<evidence type="ECO:0000256" key="1">
    <source>
        <dbReference type="SAM" id="MobiDB-lite"/>
    </source>
</evidence>
<reference evidence="2" key="1">
    <citation type="journal article" date="2020" name="MBio">
        <title>A New Family of DNA Viruses Causing Disease in Crustaceans from Diverse Aquatic Biomes.</title>
        <authorList>
            <person name="Subramaniam K."/>
            <person name="Behringer D.C."/>
            <person name="Bojko J."/>
            <person name="Yutin N."/>
            <person name="Clark A.S."/>
            <person name="Bateman K.S."/>
            <person name="van Aerle R."/>
            <person name="Bass D."/>
            <person name="Kerr R.C."/>
            <person name="Koonin E.V."/>
            <person name="Stentiford G.D."/>
            <person name="Waltzek T.B."/>
        </authorList>
    </citation>
    <scope>NUCLEOTIDE SEQUENCE</scope>
</reference>
<feature type="compositionally biased region" description="Basic and acidic residues" evidence="1">
    <location>
        <begin position="55"/>
        <end position="72"/>
    </location>
</feature>
<evidence type="ECO:0000313" key="2">
    <source>
        <dbReference type="EMBL" id="QIQ08548.1"/>
    </source>
</evidence>
<feature type="region of interest" description="Disordered" evidence="1">
    <location>
        <begin position="1"/>
        <end position="72"/>
    </location>
</feature>
<organism evidence="2">
    <name type="scientific">Carcinus maenas virus 1</name>
    <dbReference type="NCBI Taxonomy" id="2704945"/>
    <lineage>
        <taxon>Viruses</taxon>
    </lineage>
</organism>
<dbReference type="EMBL" id="MN604015">
    <property type="protein sequence ID" value="QIQ08548.1"/>
    <property type="molecule type" value="Genomic_DNA"/>
</dbReference>
<protein>
    <submittedName>
        <fullName evidence="2">Uncharacterized protein</fullName>
    </submittedName>
</protein>